<dbReference type="EMBL" id="JAHJDP010000087">
    <property type="protein sequence ID" value="MBU2692250.1"/>
    <property type="molecule type" value="Genomic_DNA"/>
</dbReference>
<keyword evidence="1" id="KW-0812">Transmembrane</keyword>
<comment type="caution">
    <text evidence="2">The sequence shown here is derived from an EMBL/GenBank/DDBJ whole genome shotgun (WGS) entry which is preliminary data.</text>
</comment>
<protein>
    <submittedName>
        <fullName evidence="2">Uncharacterized protein</fullName>
    </submittedName>
</protein>
<feature type="transmembrane region" description="Helical" evidence="1">
    <location>
        <begin position="12"/>
        <end position="39"/>
    </location>
</feature>
<sequence length="132" mass="14069">MKRVLGARAAANGLLIGLGGLAVFHALLLLGVLPASIAWGGRADDASHSFLLLELVGFTVIAFFAVIVAAKIGYLKVGRFRRVVRVGVWVVFGYFSLNVLSNLASMSGLERAIFTPVSVVLSLLAFRLAIER</sequence>
<gene>
    <name evidence="2" type="ORF">KJ970_15110</name>
</gene>
<feature type="transmembrane region" description="Helical" evidence="1">
    <location>
        <begin position="86"/>
        <end position="106"/>
    </location>
</feature>
<proteinExistence type="predicted"/>
<evidence type="ECO:0000256" key="1">
    <source>
        <dbReference type="SAM" id="Phobius"/>
    </source>
</evidence>
<evidence type="ECO:0000313" key="2">
    <source>
        <dbReference type="EMBL" id="MBU2692250.1"/>
    </source>
</evidence>
<dbReference type="Proteomes" id="UP000777784">
    <property type="component" value="Unassembled WGS sequence"/>
</dbReference>
<keyword evidence="1" id="KW-1133">Transmembrane helix</keyword>
<reference evidence="2" key="1">
    <citation type="submission" date="2021-05" db="EMBL/GenBank/DDBJ databases">
        <title>Energy efficiency and biological interactions define the core microbiome of deep oligotrophic groundwater.</title>
        <authorList>
            <person name="Mehrshad M."/>
            <person name="Lopez-Fernandez M."/>
            <person name="Bell E."/>
            <person name="Bernier-Latmani R."/>
            <person name="Bertilsson S."/>
            <person name="Dopson M."/>
        </authorList>
    </citation>
    <scope>NUCLEOTIDE SEQUENCE</scope>
    <source>
        <strain evidence="2">Modern_marine.mb.64</strain>
    </source>
</reference>
<name>A0A948RWP9_UNCEI</name>
<dbReference type="AlphaFoldDB" id="A0A948RWP9"/>
<feature type="transmembrane region" description="Helical" evidence="1">
    <location>
        <begin position="112"/>
        <end position="130"/>
    </location>
</feature>
<organism evidence="2 3">
    <name type="scientific">Eiseniibacteriota bacterium</name>
    <dbReference type="NCBI Taxonomy" id="2212470"/>
    <lineage>
        <taxon>Bacteria</taxon>
        <taxon>Candidatus Eiseniibacteriota</taxon>
    </lineage>
</organism>
<keyword evidence="1" id="KW-0472">Membrane</keyword>
<feature type="transmembrane region" description="Helical" evidence="1">
    <location>
        <begin position="51"/>
        <end position="74"/>
    </location>
</feature>
<evidence type="ECO:0000313" key="3">
    <source>
        <dbReference type="Proteomes" id="UP000777784"/>
    </source>
</evidence>
<accession>A0A948RWP9</accession>